<dbReference type="GO" id="GO:0035091">
    <property type="term" value="F:phosphatidylinositol binding"/>
    <property type="evidence" value="ECO:0007669"/>
    <property type="project" value="TreeGrafter"/>
</dbReference>
<dbReference type="GO" id="GO:0005509">
    <property type="term" value="F:calcium ion binding"/>
    <property type="evidence" value="ECO:0007669"/>
    <property type="project" value="TreeGrafter"/>
</dbReference>
<feature type="domain" description="C2" evidence="1">
    <location>
        <begin position="143"/>
        <end position="211"/>
    </location>
</feature>
<dbReference type="InterPro" id="IPR000008">
    <property type="entry name" value="C2_dom"/>
</dbReference>
<dbReference type="InterPro" id="IPR051634">
    <property type="entry name" value="Extended_Synaptotagmin"/>
</dbReference>
<dbReference type="PROSITE" id="PS50004">
    <property type="entry name" value="C2"/>
    <property type="match status" value="2"/>
</dbReference>
<dbReference type="AlphaFoldDB" id="A0A4U1ER04"/>
<dbReference type="Proteomes" id="UP000308365">
    <property type="component" value="Unassembled WGS sequence"/>
</dbReference>
<sequence>MVTLKSGGQGEEEQVKAVLHNPHSQELEIEVFDEDLDKDDFLGRCKVSLTTVLNNGFLDEWLTLEDVSSGCLHLRLTPHPTAAELEEVLQMNHLIQTEKSEELAAALLSVYLERAEDLQLRKAPELRQRLTHSDSPLEAPAWTLGQVKLTVWYYSEERKLVSIVHSCWALRQNGQYPPDPYVSLLLLPDKNWGTKRKSSQKKRTLNPEFNE</sequence>
<dbReference type="GO" id="GO:0008429">
    <property type="term" value="F:phosphatidylethanolamine binding"/>
    <property type="evidence" value="ECO:0007669"/>
    <property type="project" value="TreeGrafter"/>
</dbReference>
<evidence type="ECO:0000313" key="2">
    <source>
        <dbReference type="EMBL" id="TKC38406.1"/>
    </source>
</evidence>
<dbReference type="EMBL" id="RWIC01000998">
    <property type="protein sequence ID" value="TKC38406.1"/>
    <property type="molecule type" value="Genomic_DNA"/>
</dbReference>
<dbReference type="GO" id="GO:0031210">
    <property type="term" value="F:phosphatidylcholine binding"/>
    <property type="evidence" value="ECO:0007669"/>
    <property type="project" value="TreeGrafter"/>
</dbReference>
<evidence type="ECO:0000259" key="1">
    <source>
        <dbReference type="PROSITE" id="PS50004"/>
    </source>
</evidence>
<dbReference type="GO" id="GO:0005789">
    <property type="term" value="C:endoplasmic reticulum membrane"/>
    <property type="evidence" value="ECO:0007669"/>
    <property type="project" value="TreeGrafter"/>
</dbReference>
<dbReference type="PANTHER" id="PTHR45761">
    <property type="entry name" value="EXTENDED SYNAPTOTAGMIN-LIKE PROTEIN 2, ISOFORM C"/>
    <property type="match status" value="1"/>
</dbReference>
<feature type="domain" description="C2" evidence="1">
    <location>
        <begin position="1"/>
        <end position="62"/>
    </location>
</feature>
<evidence type="ECO:0000313" key="3">
    <source>
        <dbReference type="Proteomes" id="UP000308365"/>
    </source>
</evidence>
<proteinExistence type="predicted"/>
<protein>
    <recommendedName>
        <fullName evidence="1">C2 domain-containing protein</fullName>
    </recommendedName>
</protein>
<dbReference type="SUPFAM" id="SSF49562">
    <property type="entry name" value="C2 domain (Calcium/lipid-binding domain, CaLB)"/>
    <property type="match status" value="2"/>
</dbReference>
<dbReference type="PANTHER" id="PTHR45761:SF1">
    <property type="entry name" value="EXTENDED SYNAPTOTAGMIN-LIKE PROTEIN 2, ISOFORM C"/>
    <property type="match status" value="1"/>
</dbReference>
<dbReference type="GO" id="GO:0005544">
    <property type="term" value="F:calcium-dependent phospholipid binding"/>
    <property type="evidence" value="ECO:0007669"/>
    <property type="project" value="TreeGrafter"/>
</dbReference>
<name>A0A4U1ER04_MONMO</name>
<dbReference type="Gene3D" id="2.60.40.150">
    <property type="entry name" value="C2 domain"/>
    <property type="match status" value="2"/>
</dbReference>
<reference evidence="3" key="1">
    <citation type="journal article" date="2019" name="IScience">
        <title>Narwhal Genome Reveals Long-Term Low Genetic Diversity despite Current Large Abundance Size.</title>
        <authorList>
            <person name="Westbury M.V."/>
            <person name="Petersen B."/>
            <person name="Garde E."/>
            <person name="Heide-Jorgensen M.P."/>
            <person name="Lorenzen E.D."/>
        </authorList>
    </citation>
    <scope>NUCLEOTIDE SEQUENCE [LARGE SCALE GENOMIC DNA]</scope>
</reference>
<organism evidence="2 3">
    <name type="scientific">Monodon monoceros</name>
    <name type="common">Narwhal</name>
    <name type="synonym">Ceratodon monodon</name>
    <dbReference type="NCBI Taxonomy" id="40151"/>
    <lineage>
        <taxon>Eukaryota</taxon>
        <taxon>Metazoa</taxon>
        <taxon>Chordata</taxon>
        <taxon>Craniata</taxon>
        <taxon>Vertebrata</taxon>
        <taxon>Euteleostomi</taxon>
        <taxon>Mammalia</taxon>
        <taxon>Eutheria</taxon>
        <taxon>Laurasiatheria</taxon>
        <taxon>Artiodactyla</taxon>
        <taxon>Whippomorpha</taxon>
        <taxon>Cetacea</taxon>
        <taxon>Odontoceti</taxon>
        <taxon>Monodontidae</taxon>
        <taxon>Monodon</taxon>
    </lineage>
</organism>
<accession>A0A4U1ER04</accession>
<gene>
    <name evidence="2" type="ORF">EI555_006165</name>
</gene>
<comment type="caution">
    <text evidence="2">The sequence shown here is derived from an EMBL/GenBank/DDBJ whole genome shotgun (WGS) entry which is preliminary data.</text>
</comment>
<dbReference type="InterPro" id="IPR035892">
    <property type="entry name" value="C2_domain_sf"/>
</dbReference>
<dbReference type="Pfam" id="PF00168">
    <property type="entry name" value="C2"/>
    <property type="match status" value="2"/>
</dbReference>